<dbReference type="PANTHER" id="PTHR22975">
    <property type="entry name" value="UBIQUITIN SPECIFIC PROTEINASE"/>
    <property type="match status" value="1"/>
</dbReference>
<feature type="compositionally biased region" description="Basic and acidic residues" evidence="4">
    <location>
        <begin position="447"/>
        <end position="480"/>
    </location>
</feature>
<protein>
    <submittedName>
        <fullName evidence="6">Ubiquitin specific peptidase 53</fullName>
    </submittedName>
</protein>
<dbReference type="FunFam" id="3.90.70.10:FF:000041">
    <property type="entry name" value="Inactive ubiquitin carboxyl-terminal hydrolase 53"/>
    <property type="match status" value="1"/>
</dbReference>
<feature type="domain" description="USP" evidence="5">
    <location>
        <begin position="30"/>
        <end position="343"/>
    </location>
</feature>
<feature type="compositionally biased region" description="Basic and acidic residues" evidence="4">
    <location>
        <begin position="667"/>
        <end position="704"/>
    </location>
</feature>
<dbReference type="GO" id="GO:0004843">
    <property type="term" value="F:cysteine-type deubiquitinase activity"/>
    <property type="evidence" value="ECO:0007669"/>
    <property type="project" value="InterPro"/>
</dbReference>
<comment type="similarity">
    <text evidence="1">Belongs to the peptidase C19 family.</text>
</comment>
<dbReference type="PROSITE" id="PS50235">
    <property type="entry name" value="USP_3"/>
    <property type="match status" value="1"/>
</dbReference>
<accession>A0A8C7CU08</accession>
<feature type="region of interest" description="Disordered" evidence="4">
    <location>
        <begin position="503"/>
        <end position="759"/>
    </location>
</feature>
<feature type="region of interest" description="Disordered" evidence="4">
    <location>
        <begin position="929"/>
        <end position="978"/>
    </location>
</feature>
<dbReference type="Ensembl" id="ENSOKIT00005004322.1">
    <property type="protein sequence ID" value="ENSOKIP00005004130.1"/>
    <property type="gene ID" value="ENSOKIG00005001862.1"/>
</dbReference>
<dbReference type="Gene3D" id="3.90.70.10">
    <property type="entry name" value="Cysteine proteinases"/>
    <property type="match status" value="1"/>
</dbReference>
<dbReference type="InterPro" id="IPR052398">
    <property type="entry name" value="Ubiquitin_hydrolase_53/54"/>
</dbReference>
<dbReference type="CDD" id="cd02257">
    <property type="entry name" value="Peptidase_C19"/>
    <property type="match status" value="1"/>
</dbReference>
<sequence>MAWAKFFRKPGGNLAKSYQPGSMLSLAPTKGLLNEPGQNSCFLNSAVQVLWQLDIFRRSLRQLPGHFCLGDSCIFCALKGIFSQFQHSRERALPSDNLRHALAETFKDEHRFQLGFMDDAAECFENILERIHLHIVPEETDACTSKSCITHQKFAMTLYEQSVCRSCGASSDPLPFTELVHYVSTTALCQQVYQRRDESFGELLQAASTIGDSRNCPSNCGQRIKIRRVLMNSPEIVTIGFVWDSDQSDLTEDVIRSLGPHLNLSGLFYRVTDEHAKKGELQLVGMICYSSRHYCAFAFHTKSAKWVFFDDATVKEIGTRWKDVVTKCTKGHFQPLLLFYSNPDGSAISVDDTSRQNTNHSCYKSPVKGDVQAPSSPLPGPKKLDLTRENLNALLGPSSFKQNSQTPSTFTWGSGQTGGGRGPVKLGTSDPKSRLKDISSEVVMKAGEVRGMHPSRRDQDKTERRRQDARYRDPISERYSRSASPPENGFKQYLDTRLYASQGKGPTRTERAPHFGGRCSSHEGPPHSHSRVQVLPDLPSGSEGSGGSHYSRRLEQLSNGYDTDSSQESRERPGSREGGRNSSSSSSSSSRPSRPWKPMREVLNVDSVISGSGGGSQEHRQHSPHRRPSSQEMAPPSNERDREQDQDFTWGGREEHKSKSLMTIYEDEQRPETGDSRSSLESEGKDRSKVSTLKVHSDNWKIQRTESGYESSDRLSNGSANLDSPVVENFTSKELRPKPEVHLTRDPFPRRRGDDSKTDILHSSFSYDEHPAKFPDLQDSHLLKLSPSSQRRRAFRYTHGILERTEGLDDEQEDNIDGSPSPVSPIPPYLPKTSSSEWNSYDDLAGSFSEQVETKALVTKDRSPQPHYHILTPLLPPKTNVHRLTDQSGFRAPQLQEPICTSARNEAKNGPILSQTILRRWIETPVEHKLSSDASSKSGSSDQDRNDLSNSESGEEKVPSSMPGDDTDDLDSPVTGEMVLPMGLPTTYFSVDNCMTDTYRAKYHQRPALHMMTNAKGGEQHMSSGESDLGEGGLPIPDSQPTEPPKSQPESGYYSSKTIAKWNPVTPKGLDEHGFL</sequence>
<feature type="compositionally biased region" description="Polar residues" evidence="4">
    <location>
        <begin position="399"/>
        <end position="412"/>
    </location>
</feature>
<feature type="compositionally biased region" description="Basic and acidic residues" evidence="4">
    <location>
        <begin position="731"/>
        <end position="759"/>
    </location>
</feature>
<dbReference type="InterPro" id="IPR038765">
    <property type="entry name" value="Papain-like_cys_pep_sf"/>
</dbReference>
<dbReference type="Proteomes" id="UP000694557">
    <property type="component" value="Unassembled WGS sequence"/>
</dbReference>
<evidence type="ECO:0000313" key="7">
    <source>
        <dbReference type="Proteomes" id="UP000694557"/>
    </source>
</evidence>
<dbReference type="GO" id="GO:0007605">
    <property type="term" value="P:sensory perception of sound"/>
    <property type="evidence" value="ECO:0007669"/>
    <property type="project" value="TreeGrafter"/>
</dbReference>
<keyword evidence="3" id="KW-0378">Hydrolase</keyword>
<keyword evidence="7" id="KW-1185">Reference proteome</keyword>
<feature type="compositionally biased region" description="Polar residues" evidence="4">
    <location>
        <begin position="1048"/>
        <end position="1058"/>
    </location>
</feature>
<feature type="compositionally biased region" description="Polar residues" evidence="4">
    <location>
        <begin position="705"/>
        <end position="722"/>
    </location>
</feature>
<dbReference type="SUPFAM" id="SSF54001">
    <property type="entry name" value="Cysteine proteinases"/>
    <property type="match status" value="1"/>
</dbReference>
<feature type="compositionally biased region" description="Low complexity" evidence="4">
    <location>
        <begin position="932"/>
        <end position="941"/>
    </location>
</feature>
<proteinExistence type="inferred from homology"/>
<evidence type="ECO:0000256" key="2">
    <source>
        <dbReference type="ARBA" id="ARBA00022786"/>
    </source>
</evidence>
<evidence type="ECO:0000259" key="5">
    <source>
        <dbReference type="PROSITE" id="PS50235"/>
    </source>
</evidence>
<dbReference type="GO" id="GO:0005911">
    <property type="term" value="C:cell-cell junction"/>
    <property type="evidence" value="ECO:0007669"/>
    <property type="project" value="TreeGrafter"/>
</dbReference>
<keyword evidence="2" id="KW-0833">Ubl conjugation pathway</keyword>
<feature type="region of interest" description="Disordered" evidence="4">
    <location>
        <begin position="803"/>
        <end position="835"/>
    </location>
</feature>
<gene>
    <name evidence="6" type="primary">USP53</name>
</gene>
<organism evidence="6 7">
    <name type="scientific">Oncorhynchus kisutch</name>
    <name type="common">Coho salmon</name>
    <name type="synonym">Salmo kisutch</name>
    <dbReference type="NCBI Taxonomy" id="8019"/>
    <lineage>
        <taxon>Eukaryota</taxon>
        <taxon>Metazoa</taxon>
        <taxon>Chordata</taxon>
        <taxon>Craniata</taxon>
        <taxon>Vertebrata</taxon>
        <taxon>Euteleostomi</taxon>
        <taxon>Actinopterygii</taxon>
        <taxon>Neopterygii</taxon>
        <taxon>Teleostei</taxon>
        <taxon>Protacanthopterygii</taxon>
        <taxon>Salmoniformes</taxon>
        <taxon>Salmonidae</taxon>
        <taxon>Salmoninae</taxon>
        <taxon>Oncorhynchus</taxon>
    </lineage>
</organism>
<dbReference type="Pfam" id="PF00443">
    <property type="entry name" value="UCH"/>
    <property type="match status" value="1"/>
</dbReference>
<dbReference type="AlphaFoldDB" id="A0A8C7CU08"/>
<reference evidence="6" key="2">
    <citation type="submission" date="2025-09" db="UniProtKB">
        <authorList>
            <consortium name="Ensembl"/>
        </authorList>
    </citation>
    <scope>IDENTIFICATION</scope>
</reference>
<feature type="compositionally biased region" description="Basic and acidic residues" evidence="4">
    <location>
        <begin position="567"/>
        <end position="579"/>
    </location>
</feature>
<feature type="region of interest" description="Disordered" evidence="4">
    <location>
        <begin position="396"/>
        <end position="491"/>
    </location>
</feature>
<evidence type="ECO:0000313" key="6">
    <source>
        <dbReference type="Ensembl" id="ENSOKIP00005004130.1"/>
    </source>
</evidence>
<reference evidence="6" key="1">
    <citation type="submission" date="2025-08" db="UniProtKB">
        <authorList>
            <consortium name="Ensembl"/>
        </authorList>
    </citation>
    <scope>IDENTIFICATION</scope>
</reference>
<feature type="compositionally biased region" description="Low complexity" evidence="4">
    <location>
        <begin position="580"/>
        <end position="593"/>
    </location>
</feature>
<dbReference type="PANTHER" id="PTHR22975:SF6">
    <property type="entry name" value="INACTIVE UBIQUITIN CARBOXYL-TERMINAL HYDROLASE 53"/>
    <property type="match status" value="1"/>
</dbReference>
<dbReference type="InterPro" id="IPR001394">
    <property type="entry name" value="Peptidase_C19_UCH"/>
</dbReference>
<feature type="region of interest" description="Disordered" evidence="4">
    <location>
        <begin position="350"/>
        <end position="384"/>
    </location>
</feature>
<dbReference type="GO" id="GO:0010996">
    <property type="term" value="P:response to auditory stimulus"/>
    <property type="evidence" value="ECO:0007669"/>
    <property type="project" value="TreeGrafter"/>
</dbReference>
<evidence type="ECO:0000256" key="1">
    <source>
        <dbReference type="ARBA" id="ARBA00009085"/>
    </source>
</evidence>
<feature type="region of interest" description="Disordered" evidence="4">
    <location>
        <begin position="1017"/>
        <end position="1076"/>
    </location>
</feature>
<evidence type="ECO:0000256" key="4">
    <source>
        <dbReference type="SAM" id="MobiDB-lite"/>
    </source>
</evidence>
<dbReference type="GO" id="GO:0016579">
    <property type="term" value="P:protein deubiquitination"/>
    <property type="evidence" value="ECO:0007669"/>
    <property type="project" value="InterPro"/>
</dbReference>
<evidence type="ECO:0000256" key="3">
    <source>
        <dbReference type="ARBA" id="ARBA00022801"/>
    </source>
</evidence>
<name>A0A8C7CU08_ONCKI</name>
<dbReference type="GeneTree" id="ENSGT00940000156337"/>
<dbReference type="InterPro" id="IPR028889">
    <property type="entry name" value="USP"/>
</dbReference>